<feature type="transmembrane region" description="Helical" evidence="6">
    <location>
        <begin position="404"/>
        <end position="426"/>
    </location>
</feature>
<dbReference type="InterPro" id="IPR036866">
    <property type="entry name" value="RibonucZ/Hydroxyglut_hydro"/>
</dbReference>
<dbReference type="GO" id="GO:0005886">
    <property type="term" value="C:plasma membrane"/>
    <property type="evidence" value="ECO:0007669"/>
    <property type="project" value="UniProtKB-SubCell"/>
</dbReference>
<keyword evidence="5 6" id="KW-0472">Membrane</keyword>
<dbReference type="CDD" id="cd07731">
    <property type="entry name" value="ComA-like_MBL-fold"/>
    <property type="match status" value="1"/>
</dbReference>
<protein>
    <submittedName>
        <fullName evidence="10">Competence protein ComEC</fullName>
    </submittedName>
</protein>
<gene>
    <name evidence="10" type="primary">comE</name>
    <name evidence="10" type="ORF">Ssi02_01800</name>
</gene>
<comment type="caution">
    <text evidence="10">The sequence shown here is derived from an EMBL/GenBank/DDBJ whole genome shotgun (WGS) entry which is preliminary data.</text>
</comment>
<evidence type="ECO:0000313" key="11">
    <source>
        <dbReference type="Proteomes" id="UP000606172"/>
    </source>
</evidence>
<evidence type="ECO:0000256" key="1">
    <source>
        <dbReference type="ARBA" id="ARBA00004651"/>
    </source>
</evidence>
<feature type="domain" description="Metallo-beta-lactamase" evidence="8">
    <location>
        <begin position="467"/>
        <end position="647"/>
    </location>
</feature>
<dbReference type="Pfam" id="PF03772">
    <property type="entry name" value="Competence"/>
    <property type="match status" value="1"/>
</dbReference>
<keyword evidence="3 6" id="KW-0812">Transmembrane</keyword>
<evidence type="ECO:0000256" key="6">
    <source>
        <dbReference type="SAM" id="Phobius"/>
    </source>
</evidence>
<dbReference type="InterPro" id="IPR001279">
    <property type="entry name" value="Metallo-B-lactamas"/>
</dbReference>
<keyword evidence="11" id="KW-1185">Reference proteome</keyword>
<reference evidence="10" key="1">
    <citation type="submission" date="2021-01" db="EMBL/GenBank/DDBJ databases">
        <title>Whole genome shotgun sequence of Sinosporangium siamense NBRC 109515.</title>
        <authorList>
            <person name="Komaki H."/>
            <person name="Tamura T."/>
        </authorList>
    </citation>
    <scope>NUCLEOTIDE SEQUENCE</scope>
    <source>
        <strain evidence="10">NBRC 109515</strain>
    </source>
</reference>
<feature type="transmembrane region" description="Helical" evidence="6">
    <location>
        <begin position="282"/>
        <end position="301"/>
    </location>
</feature>
<feature type="transmembrane region" description="Helical" evidence="6">
    <location>
        <begin position="438"/>
        <end position="456"/>
    </location>
</feature>
<evidence type="ECO:0000259" key="8">
    <source>
        <dbReference type="Pfam" id="PF00753"/>
    </source>
</evidence>
<accession>A0A919RDU0</accession>
<dbReference type="RefSeq" id="WP_239128483.1">
    <property type="nucleotide sequence ID" value="NZ_BOOW01000002.1"/>
</dbReference>
<evidence type="ECO:0000256" key="2">
    <source>
        <dbReference type="ARBA" id="ARBA00022475"/>
    </source>
</evidence>
<dbReference type="InterPro" id="IPR035681">
    <property type="entry name" value="ComA-like_MBL"/>
</dbReference>
<dbReference type="AlphaFoldDB" id="A0A919RDU0"/>
<dbReference type="NCBIfam" id="TIGR00360">
    <property type="entry name" value="ComEC_N-term"/>
    <property type="match status" value="1"/>
</dbReference>
<dbReference type="SUPFAM" id="SSF56281">
    <property type="entry name" value="Metallo-hydrolase/oxidoreductase"/>
    <property type="match status" value="1"/>
</dbReference>
<dbReference type="EMBL" id="BOOW01000002">
    <property type="protein sequence ID" value="GII89949.1"/>
    <property type="molecule type" value="Genomic_DNA"/>
</dbReference>
<feature type="domain" description="ComEC/Rec2-related protein" evidence="9">
    <location>
        <begin position="164"/>
        <end position="427"/>
    </location>
</feature>
<feature type="chain" id="PRO_5037174036" evidence="7">
    <location>
        <begin position="21"/>
        <end position="723"/>
    </location>
</feature>
<keyword evidence="4 6" id="KW-1133">Transmembrane helix</keyword>
<keyword evidence="7" id="KW-0732">Signal</keyword>
<evidence type="ECO:0000313" key="10">
    <source>
        <dbReference type="EMBL" id="GII89949.1"/>
    </source>
</evidence>
<proteinExistence type="predicted"/>
<feature type="transmembrane region" description="Helical" evidence="6">
    <location>
        <begin position="214"/>
        <end position="231"/>
    </location>
</feature>
<evidence type="ECO:0000259" key="9">
    <source>
        <dbReference type="Pfam" id="PF03772"/>
    </source>
</evidence>
<feature type="transmembrane region" description="Helical" evidence="6">
    <location>
        <begin position="341"/>
        <end position="366"/>
    </location>
</feature>
<sequence length="723" mass="73812">MGASVCVAAVAVVVAFKVHAVESGPVAAAARERAEAGMEVVLTGDPRALGGVGGVVRRERFVVDGRVEVFERAGTRLEVRVPVVVLATGPGWEGLLPSQRVHVRGRLAPANRGDLVTALVFVHARPQVLSGPSRLHRTAGVFRQGLRDAADVLPSEQRGLLPGLVVGDVSRMDEQVKADFQDAGLGHLTAVSGANLAYVAGAALVVGRLVGLPLAPRAALAGLAMVAFAVVARPSPSVVRALVMGLVAVTALGTGRARHGLTALAVAVLGPLLFEPELARSYGFALSVTATAGILLFVPVWGRRLATRMPRWAAEAIAVPAAAQAAVTPVLVLMAGGLNPVAVVANVFAGPAVPPATLLGFGAALVAPLHMRLAQVLVHPAGVATGWVTVVAERAAALPLGVLPWPGGVPGLVMLALTVPVAIAVLRHAPVRRVAATALGGVLVAFVAIRPLIVVWPPSGWLMVVCDVGQGDAIVVAAGPGKAVVVDAGPEPVAVARCLRTLGVREVPLLVFTHPHLDHVGGRAGVSRGRRVGAILTGTIPDEAEDRRLATDPVLRGSARWTAVPGGRWVFGPSEFTVLGPLKDMPVGEHGDGSTINNASVVLHVRWRAGSALLSGDIEIEAQEDLVRAGLPQVDILKVPHHGSASQDPAFLAATGAKAALVSAGAGNDYGHPAPATLARLHWLGMRIFRTDVSGDVAVVERQGGVAVVVRGGPGVAAAVGGG</sequence>
<feature type="transmembrane region" description="Helical" evidence="6">
    <location>
        <begin position="237"/>
        <end position="253"/>
    </location>
</feature>
<feature type="transmembrane region" description="Helical" evidence="6">
    <location>
        <begin position="313"/>
        <end position="335"/>
    </location>
</feature>
<dbReference type="InterPro" id="IPR004477">
    <property type="entry name" value="ComEC_N"/>
</dbReference>
<dbReference type="Pfam" id="PF00753">
    <property type="entry name" value="Lactamase_B"/>
    <property type="match status" value="1"/>
</dbReference>
<dbReference type="Gene3D" id="3.60.15.10">
    <property type="entry name" value="Ribonuclease Z/Hydroxyacylglutathione hydrolase-like"/>
    <property type="match status" value="1"/>
</dbReference>
<organism evidence="10 11">
    <name type="scientific">Sinosporangium siamense</name>
    <dbReference type="NCBI Taxonomy" id="1367973"/>
    <lineage>
        <taxon>Bacteria</taxon>
        <taxon>Bacillati</taxon>
        <taxon>Actinomycetota</taxon>
        <taxon>Actinomycetes</taxon>
        <taxon>Streptosporangiales</taxon>
        <taxon>Streptosporangiaceae</taxon>
        <taxon>Sinosporangium</taxon>
    </lineage>
</organism>
<dbReference type="InterPro" id="IPR052159">
    <property type="entry name" value="Competence_DNA_uptake"/>
</dbReference>
<keyword evidence="2" id="KW-1003">Cell membrane</keyword>
<feature type="transmembrane region" description="Helical" evidence="6">
    <location>
        <begin position="373"/>
        <end position="392"/>
    </location>
</feature>
<evidence type="ECO:0000256" key="5">
    <source>
        <dbReference type="ARBA" id="ARBA00023136"/>
    </source>
</evidence>
<evidence type="ECO:0000256" key="4">
    <source>
        <dbReference type="ARBA" id="ARBA00022989"/>
    </source>
</evidence>
<feature type="transmembrane region" description="Helical" evidence="6">
    <location>
        <begin position="185"/>
        <end position="207"/>
    </location>
</feature>
<dbReference type="Proteomes" id="UP000606172">
    <property type="component" value="Unassembled WGS sequence"/>
</dbReference>
<evidence type="ECO:0000256" key="7">
    <source>
        <dbReference type="SAM" id="SignalP"/>
    </source>
</evidence>
<dbReference type="PANTHER" id="PTHR30619">
    <property type="entry name" value="DNA INTERNALIZATION/COMPETENCE PROTEIN COMEC/REC2"/>
    <property type="match status" value="1"/>
</dbReference>
<name>A0A919RDU0_9ACTN</name>
<feature type="signal peptide" evidence="7">
    <location>
        <begin position="1"/>
        <end position="20"/>
    </location>
</feature>
<comment type="subcellular location">
    <subcellularLocation>
        <location evidence="1">Cell membrane</location>
        <topology evidence="1">Multi-pass membrane protein</topology>
    </subcellularLocation>
</comment>
<dbReference type="PANTHER" id="PTHR30619:SF1">
    <property type="entry name" value="RECOMBINATION PROTEIN 2"/>
    <property type="match status" value="1"/>
</dbReference>
<evidence type="ECO:0000256" key="3">
    <source>
        <dbReference type="ARBA" id="ARBA00022692"/>
    </source>
</evidence>